<dbReference type="AlphaFoldDB" id="A0A6J4RB64"/>
<evidence type="ECO:0000313" key="2">
    <source>
        <dbReference type="EMBL" id="CAA9466406.1"/>
    </source>
</evidence>
<evidence type="ECO:0008006" key="3">
    <source>
        <dbReference type="Google" id="ProtNLM"/>
    </source>
</evidence>
<dbReference type="EMBL" id="CADCVJ010000051">
    <property type="protein sequence ID" value="CAA9466406.1"/>
    <property type="molecule type" value="Genomic_DNA"/>
</dbReference>
<accession>A0A6J4RB64</accession>
<proteinExistence type="predicted"/>
<name>A0A6J4RB64_9ACTN</name>
<organism evidence="2">
    <name type="scientific">uncultured Solirubrobacteraceae bacterium</name>
    <dbReference type="NCBI Taxonomy" id="1162706"/>
    <lineage>
        <taxon>Bacteria</taxon>
        <taxon>Bacillati</taxon>
        <taxon>Actinomycetota</taxon>
        <taxon>Thermoleophilia</taxon>
        <taxon>Solirubrobacterales</taxon>
        <taxon>Solirubrobacteraceae</taxon>
        <taxon>environmental samples</taxon>
    </lineage>
</organism>
<dbReference type="InterPro" id="IPR009937">
    <property type="entry name" value="Phage_holin_3_6"/>
</dbReference>
<gene>
    <name evidence="2" type="ORF">AVDCRST_MAG38-817</name>
</gene>
<reference evidence="2" key="1">
    <citation type="submission" date="2020-02" db="EMBL/GenBank/DDBJ databases">
        <authorList>
            <person name="Meier V. D."/>
        </authorList>
    </citation>
    <scope>NUCLEOTIDE SEQUENCE</scope>
    <source>
        <strain evidence="2">AVDCRST_MAG38</strain>
    </source>
</reference>
<sequence length="146" mass="14806">MTGGFEARIGGYQIPMADPDAREGRSLGRSASELADQVKGLVQTEIALARQEMTDQTRDLGLATGMGGAAAGLAVASAATATAGLVLLLAEKTPPWLAAFTVSGAYAGGAALLAQRARQKVEEVGVPAPDQAVEILKDTAQRVTGG</sequence>
<keyword evidence="1" id="KW-0472">Membrane</keyword>
<feature type="transmembrane region" description="Helical" evidence="1">
    <location>
        <begin position="96"/>
        <end position="114"/>
    </location>
</feature>
<dbReference type="Pfam" id="PF07332">
    <property type="entry name" value="Phage_holin_3_6"/>
    <property type="match status" value="1"/>
</dbReference>
<evidence type="ECO:0000256" key="1">
    <source>
        <dbReference type="SAM" id="Phobius"/>
    </source>
</evidence>
<keyword evidence="1" id="KW-1133">Transmembrane helix</keyword>
<feature type="transmembrane region" description="Helical" evidence="1">
    <location>
        <begin position="60"/>
        <end position="90"/>
    </location>
</feature>
<keyword evidence="1" id="KW-0812">Transmembrane</keyword>
<protein>
    <recommendedName>
        <fullName evidence="3">Phage holin family protein</fullName>
    </recommendedName>
</protein>